<evidence type="ECO:0000313" key="3">
    <source>
        <dbReference type="EMBL" id="GAA5191716.1"/>
    </source>
</evidence>
<accession>A0ABP9S5N6</accession>
<feature type="region of interest" description="Disordered" evidence="1">
    <location>
        <begin position="51"/>
        <end position="73"/>
    </location>
</feature>
<dbReference type="EMBL" id="BAABKK010000009">
    <property type="protein sequence ID" value="GAA5191716.1"/>
    <property type="molecule type" value="Genomic_DNA"/>
</dbReference>
<dbReference type="Proteomes" id="UP001500200">
    <property type="component" value="Unassembled WGS sequence"/>
</dbReference>
<evidence type="ECO:0000256" key="2">
    <source>
        <dbReference type="SAM" id="SignalP"/>
    </source>
</evidence>
<comment type="caution">
    <text evidence="3">The sequence shown here is derived from an EMBL/GenBank/DDBJ whole genome shotgun (WGS) entry which is preliminary data.</text>
</comment>
<organism evidence="3 4">
    <name type="scientific">Arthrobacter gyeryongensis</name>
    <dbReference type="NCBI Taxonomy" id="1650592"/>
    <lineage>
        <taxon>Bacteria</taxon>
        <taxon>Bacillati</taxon>
        <taxon>Actinomycetota</taxon>
        <taxon>Actinomycetes</taxon>
        <taxon>Micrococcales</taxon>
        <taxon>Micrococcaceae</taxon>
        <taxon>Arthrobacter</taxon>
    </lineage>
</organism>
<protein>
    <submittedName>
        <fullName evidence="3">Uncharacterized protein</fullName>
    </submittedName>
</protein>
<feature type="chain" id="PRO_5046578659" evidence="2">
    <location>
        <begin position="34"/>
        <end position="310"/>
    </location>
</feature>
<evidence type="ECO:0000256" key="1">
    <source>
        <dbReference type="SAM" id="MobiDB-lite"/>
    </source>
</evidence>
<sequence length="310" mass="32075">METRVPIARKVLAATSALAIAIIGMTVSSPAASASTTQGQSALDQVLASRPFEGAQSQSSPQAPPGAETQRIEFGDGGSMSIVAADGQRLTVQAVATSQRKSVKQSKGNVKASTLNVDKGHSYVFAQRGDESGAGFVVANNEAAPRSFAFDFTFEGRPADVVVASDGSAVVMDPGGHVVNYIAAPWARDADGRQVPTKYSSLGNRLIQHIEIGKGTAFPVVADPQFSWVGIFPVVEFNKAETAFSKTAEGVLTVCSRLSGGSPVGLAACAISAVQIAVQATIAHSRGECIRLAPAPIGAMAFRYTGGYCR</sequence>
<name>A0ABP9S5N6_9MICC</name>
<keyword evidence="4" id="KW-1185">Reference proteome</keyword>
<evidence type="ECO:0000313" key="4">
    <source>
        <dbReference type="Proteomes" id="UP001500200"/>
    </source>
</evidence>
<feature type="signal peptide" evidence="2">
    <location>
        <begin position="1"/>
        <end position="33"/>
    </location>
</feature>
<keyword evidence="2" id="KW-0732">Signal</keyword>
<proteinExistence type="predicted"/>
<gene>
    <name evidence="3" type="ORF">GCM10023346_11910</name>
</gene>
<reference evidence="4" key="1">
    <citation type="journal article" date="2019" name="Int. J. Syst. Evol. Microbiol.">
        <title>The Global Catalogue of Microorganisms (GCM) 10K type strain sequencing project: providing services to taxonomists for standard genome sequencing and annotation.</title>
        <authorList>
            <consortium name="The Broad Institute Genomics Platform"/>
            <consortium name="The Broad Institute Genome Sequencing Center for Infectious Disease"/>
            <person name="Wu L."/>
            <person name="Ma J."/>
        </authorList>
    </citation>
    <scope>NUCLEOTIDE SEQUENCE [LARGE SCALE GENOMIC DNA]</scope>
    <source>
        <strain evidence="4">JCM 18514</strain>
    </source>
</reference>